<dbReference type="RefSeq" id="WP_106454924.1">
    <property type="nucleotide sequence ID" value="NZ_PXOH01000001.1"/>
</dbReference>
<evidence type="ECO:0000313" key="1">
    <source>
        <dbReference type="EMBL" id="PSF39302.1"/>
    </source>
</evidence>
<dbReference type="CDD" id="cd00657">
    <property type="entry name" value="Ferritin_like"/>
    <property type="match status" value="1"/>
</dbReference>
<gene>
    <name evidence="1" type="ORF">C7H19_00500</name>
</gene>
<name>A0A2T1M394_9CHRO</name>
<accession>A0A2T1M394</accession>
<dbReference type="InterPro" id="IPR009078">
    <property type="entry name" value="Ferritin-like_SF"/>
</dbReference>
<comment type="caution">
    <text evidence="1">The sequence shown here is derived from an EMBL/GenBank/DDBJ whole genome shotgun (WGS) entry which is preliminary data.</text>
</comment>
<keyword evidence="2" id="KW-1185">Reference proteome</keyword>
<reference evidence="1 2" key="2">
    <citation type="submission" date="2018-03" db="EMBL/GenBank/DDBJ databases">
        <authorList>
            <person name="Keele B.F."/>
        </authorList>
    </citation>
    <scope>NUCLEOTIDE SEQUENCE [LARGE SCALE GENOMIC DNA]</scope>
    <source>
        <strain evidence="1 2">CCALA 016</strain>
    </source>
</reference>
<dbReference type="AlphaFoldDB" id="A0A2T1M394"/>
<sequence length="315" mass="37337">MLSYKLNIDKKSEIDPHLNILKRLDTLIDQYLTPQILCTRLEDLPIQFKNPQPRPWQPIHWQNINPEQVIGIELEVFLSILIGAIETEEPIRGYTQTSRQYLEPIHPQLARFVGGIAAPDGTMLELGLWEKEERQHAPALIKIYKQLTGKQPTFSLHTPKTYQPLDHPYDDLYRHGLHRVITEYSAVCLYLWLMAHTTSTLQQVFAELLQDEINHMTKFWGFGLWLFPESYLSRIKHSLHGIIIRQNATKASHIQSTTHLFRTFRRMMGVLNWNGWSWYHRLELVYTFIKVLHLLWRWSKNLTPEYLKQLFVTEY</sequence>
<dbReference type="Proteomes" id="UP000239001">
    <property type="component" value="Unassembled WGS sequence"/>
</dbReference>
<protein>
    <recommendedName>
        <fullName evidence="3">Ferritin-like domain-containing protein</fullName>
    </recommendedName>
</protein>
<dbReference type="OrthoDB" id="479408at2"/>
<dbReference type="SUPFAM" id="SSF47240">
    <property type="entry name" value="Ferritin-like"/>
    <property type="match status" value="1"/>
</dbReference>
<evidence type="ECO:0000313" key="2">
    <source>
        <dbReference type="Proteomes" id="UP000239001"/>
    </source>
</evidence>
<reference evidence="1 2" key="1">
    <citation type="submission" date="2018-03" db="EMBL/GenBank/DDBJ databases">
        <title>The ancient ancestry and fast evolution of plastids.</title>
        <authorList>
            <person name="Moore K.R."/>
            <person name="Magnabosco C."/>
            <person name="Momper L."/>
            <person name="Gold D.A."/>
            <person name="Bosak T."/>
            <person name="Fournier G.P."/>
        </authorList>
    </citation>
    <scope>NUCLEOTIDE SEQUENCE [LARGE SCALE GENOMIC DNA]</scope>
    <source>
        <strain evidence="1 2">CCALA 016</strain>
    </source>
</reference>
<proteinExistence type="predicted"/>
<evidence type="ECO:0008006" key="3">
    <source>
        <dbReference type="Google" id="ProtNLM"/>
    </source>
</evidence>
<organism evidence="1 2">
    <name type="scientific">Aphanothece hegewaldii CCALA 016</name>
    <dbReference type="NCBI Taxonomy" id="2107694"/>
    <lineage>
        <taxon>Bacteria</taxon>
        <taxon>Bacillati</taxon>
        <taxon>Cyanobacteriota</taxon>
        <taxon>Cyanophyceae</taxon>
        <taxon>Oscillatoriophycideae</taxon>
        <taxon>Chroococcales</taxon>
        <taxon>Aphanothecaceae</taxon>
        <taxon>Aphanothece</taxon>
    </lineage>
</organism>
<dbReference type="EMBL" id="PXOH01000001">
    <property type="protein sequence ID" value="PSF39302.1"/>
    <property type="molecule type" value="Genomic_DNA"/>
</dbReference>